<comment type="caution">
    <text evidence="1">The sequence shown here is derived from an EMBL/GenBank/DDBJ whole genome shotgun (WGS) entry which is preliminary data.</text>
</comment>
<dbReference type="OrthoDB" id="4552270at2"/>
<protein>
    <submittedName>
        <fullName evidence="1">Uncharacterized protein</fullName>
    </submittedName>
</protein>
<dbReference type="RefSeq" id="WP_145786409.1">
    <property type="nucleotide sequence ID" value="NZ_JBEZJB010000001.1"/>
</dbReference>
<keyword evidence="2" id="KW-1185">Reference proteome</keyword>
<dbReference type="Proteomes" id="UP000317685">
    <property type="component" value="Unassembled WGS sequence"/>
</dbReference>
<reference evidence="1 2" key="1">
    <citation type="submission" date="2019-06" db="EMBL/GenBank/DDBJ databases">
        <title>Sequencing the genomes of 1000 actinobacteria strains.</title>
        <authorList>
            <person name="Klenk H.-P."/>
        </authorList>
    </citation>
    <scope>NUCLEOTIDE SEQUENCE [LARGE SCALE GENOMIC DNA]</scope>
    <source>
        <strain evidence="1 2">DSM 45885</strain>
    </source>
</reference>
<organism evidence="1 2">
    <name type="scientific">Micromonospora taraxaci</name>
    <dbReference type="NCBI Taxonomy" id="1316803"/>
    <lineage>
        <taxon>Bacteria</taxon>
        <taxon>Bacillati</taxon>
        <taxon>Actinomycetota</taxon>
        <taxon>Actinomycetes</taxon>
        <taxon>Micromonosporales</taxon>
        <taxon>Micromonosporaceae</taxon>
        <taxon>Micromonospora</taxon>
    </lineage>
</organism>
<dbReference type="AlphaFoldDB" id="A0A561VF22"/>
<evidence type="ECO:0000313" key="1">
    <source>
        <dbReference type="EMBL" id="TWG10220.1"/>
    </source>
</evidence>
<dbReference type="GeneID" id="300131967"/>
<sequence length="97" mass="10890">MSYYVIYRTDEQGEPAGLFVMDAGHGQAVLWDHRARAWAYDPGLVVRFLDDYRNFDRYRNVSRAEAEAVAETVTGGEKLPAEGELRAMFESGAGADR</sequence>
<name>A0A561VF22_9ACTN</name>
<gene>
    <name evidence="1" type="ORF">FHU34_12674</name>
</gene>
<evidence type="ECO:0000313" key="2">
    <source>
        <dbReference type="Proteomes" id="UP000317685"/>
    </source>
</evidence>
<dbReference type="EMBL" id="VIWZ01000002">
    <property type="protein sequence ID" value="TWG10220.1"/>
    <property type="molecule type" value="Genomic_DNA"/>
</dbReference>
<proteinExistence type="predicted"/>
<accession>A0A561VF22</accession>